<protein>
    <submittedName>
        <fullName evidence="2">Uncharacterized protein</fullName>
    </submittedName>
</protein>
<proteinExistence type="predicted"/>
<keyword evidence="1" id="KW-0732">Signal</keyword>
<evidence type="ECO:0000313" key="2">
    <source>
        <dbReference type="EMBL" id="GFY77533.1"/>
    </source>
</evidence>
<organism evidence="2 3">
    <name type="scientific">Trichonephila inaurata madagascariensis</name>
    <dbReference type="NCBI Taxonomy" id="2747483"/>
    <lineage>
        <taxon>Eukaryota</taxon>
        <taxon>Metazoa</taxon>
        <taxon>Ecdysozoa</taxon>
        <taxon>Arthropoda</taxon>
        <taxon>Chelicerata</taxon>
        <taxon>Arachnida</taxon>
        <taxon>Araneae</taxon>
        <taxon>Araneomorphae</taxon>
        <taxon>Entelegynae</taxon>
        <taxon>Araneoidea</taxon>
        <taxon>Nephilidae</taxon>
        <taxon>Trichonephila</taxon>
        <taxon>Trichonephila inaurata</taxon>
    </lineage>
</organism>
<evidence type="ECO:0000256" key="1">
    <source>
        <dbReference type="SAM" id="SignalP"/>
    </source>
</evidence>
<feature type="signal peptide" evidence="1">
    <location>
        <begin position="1"/>
        <end position="19"/>
    </location>
</feature>
<dbReference type="AlphaFoldDB" id="A0A8X6YV21"/>
<comment type="caution">
    <text evidence="2">The sequence shown here is derived from an EMBL/GenBank/DDBJ whole genome shotgun (WGS) entry which is preliminary data.</text>
</comment>
<name>A0A8X6YV21_9ARAC</name>
<dbReference type="EMBL" id="BMAV01022495">
    <property type="protein sequence ID" value="GFY77533.1"/>
    <property type="molecule type" value="Genomic_DNA"/>
</dbReference>
<sequence>MFIILDLLIHVFSLSYLFLEQIFHSEQKATNVITLNAENSFEHTESILMVQDWINNLNLENNLLYYIDEENGDGDINSPVSDIAVLDNTESANKLSVDSVETLATRKQHTPFKISTITLSDEKTNDLSDIVKES</sequence>
<gene>
    <name evidence="2" type="ORF">TNIN_455581</name>
</gene>
<dbReference type="Proteomes" id="UP000886998">
    <property type="component" value="Unassembled WGS sequence"/>
</dbReference>
<dbReference type="OrthoDB" id="10461711at2759"/>
<evidence type="ECO:0000313" key="3">
    <source>
        <dbReference type="Proteomes" id="UP000886998"/>
    </source>
</evidence>
<accession>A0A8X6YV21</accession>
<reference evidence="2" key="1">
    <citation type="submission" date="2020-08" db="EMBL/GenBank/DDBJ databases">
        <title>Multicomponent nature underlies the extraordinary mechanical properties of spider dragline silk.</title>
        <authorList>
            <person name="Kono N."/>
            <person name="Nakamura H."/>
            <person name="Mori M."/>
            <person name="Yoshida Y."/>
            <person name="Ohtoshi R."/>
            <person name="Malay A.D."/>
            <person name="Moran D.A.P."/>
            <person name="Tomita M."/>
            <person name="Numata K."/>
            <person name="Arakawa K."/>
        </authorList>
    </citation>
    <scope>NUCLEOTIDE SEQUENCE</scope>
</reference>
<keyword evidence="3" id="KW-1185">Reference proteome</keyword>
<feature type="chain" id="PRO_5036464017" evidence="1">
    <location>
        <begin position="20"/>
        <end position="134"/>
    </location>
</feature>